<dbReference type="OrthoDB" id="8955051at2"/>
<dbReference type="SUPFAM" id="SSF53383">
    <property type="entry name" value="PLP-dependent transferases"/>
    <property type="match status" value="1"/>
</dbReference>
<dbReference type="EMBL" id="RJJX01000014">
    <property type="protein sequence ID" value="RUT77871.1"/>
    <property type="molecule type" value="Genomic_DNA"/>
</dbReference>
<dbReference type="AlphaFoldDB" id="A0A434ATX5"/>
<sequence length="320" mass="37565">MKAIGGYFELELSKGKEYHPHLLKLNTGRNCLEYLLRTGNYKKLYLPCYSCKVLLEPLNKLKIEYEFYDIDRNLDPIIKSLPKPEEAFLYINYFGIKNEMAEFLKKKISNLILDNSQAFFSPVISSTGTFYSARKFFGVPDGAYLATNKELDEELVPDHSDDRCSHLLKRIDYTAEYAYSDYQDNNRKLSHQPILHMSKLTQQLLNQIDYASIKKRREENFSYLHKSLSAYNQLRISNSDIHGPMIYPLYIENDEIRQELIKQRIFVATYWPNVLQECSEDTVAYQMAKNLLALPIDQRYSIQDMNRIIEVIQQIFVKAI</sequence>
<proteinExistence type="predicted"/>
<keyword evidence="2" id="KW-1185">Reference proteome</keyword>
<comment type="caution">
    <text evidence="1">The sequence shown here is derived from an EMBL/GenBank/DDBJ whole genome shotgun (WGS) entry which is preliminary data.</text>
</comment>
<organism evidence="1 2">
    <name type="scientific">Ancylomarina longa</name>
    <dbReference type="NCBI Taxonomy" id="2487017"/>
    <lineage>
        <taxon>Bacteria</taxon>
        <taxon>Pseudomonadati</taxon>
        <taxon>Bacteroidota</taxon>
        <taxon>Bacteroidia</taxon>
        <taxon>Marinilabiliales</taxon>
        <taxon>Marinifilaceae</taxon>
        <taxon>Ancylomarina</taxon>
    </lineage>
</organism>
<evidence type="ECO:0000313" key="2">
    <source>
        <dbReference type="Proteomes" id="UP000282985"/>
    </source>
</evidence>
<keyword evidence="1" id="KW-0032">Aminotransferase</keyword>
<dbReference type="GO" id="GO:0008483">
    <property type="term" value="F:transaminase activity"/>
    <property type="evidence" value="ECO:0007669"/>
    <property type="project" value="UniProtKB-KW"/>
</dbReference>
<reference evidence="1 2" key="1">
    <citation type="submission" date="2018-11" db="EMBL/GenBank/DDBJ databases">
        <title>Parancylomarina longa gen. nov., sp. nov., isolated from sediments of southern Okinawa.</title>
        <authorList>
            <person name="Fu T."/>
        </authorList>
    </citation>
    <scope>NUCLEOTIDE SEQUENCE [LARGE SCALE GENOMIC DNA]</scope>
    <source>
        <strain evidence="1 2">T3-2 S1-C</strain>
    </source>
</reference>
<protein>
    <submittedName>
        <fullName evidence="1">DegT/DnrJ/EryC1/StrS aminotransferase family protein</fullName>
    </submittedName>
</protein>
<name>A0A434ATX5_9BACT</name>
<dbReference type="RefSeq" id="WP_127344039.1">
    <property type="nucleotide sequence ID" value="NZ_RJJX01000014.1"/>
</dbReference>
<accession>A0A434ATX5</accession>
<gene>
    <name evidence="1" type="ORF">DLK05_11065</name>
</gene>
<keyword evidence="1" id="KW-0808">Transferase</keyword>
<dbReference type="InterPro" id="IPR015422">
    <property type="entry name" value="PyrdxlP-dep_Trfase_small"/>
</dbReference>
<dbReference type="Proteomes" id="UP000282985">
    <property type="component" value="Unassembled WGS sequence"/>
</dbReference>
<evidence type="ECO:0000313" key="1">
    <source>
        <dbReference type="EMBL" id="RUT77871.1"/>
    </source>
</evidence>
<dbReference type="Gene3D" id="3.90.1150.10">
    <property type="entry name" value="Aspartate Aminotransferase, domain 1"/>
    <property type="match status" value="1"/>
</dbReference>
<dbReference type="InterPro" id="IPR015424">
    <property type="entry name" value="PyrdxlP-dep_Trfase"/>
</dbReference>